<dbReference type="AlphaFoldDB" id="A0A1A8TGR4"/>
<evidence type="ECO:0000256" key="1">
    <source>
        <dbReference type="SAM" id="MobiDB-lite"/>
    </source>
</evidence>
<dbReference type="EMBL" id="FLOB01000004">
    <property type="protein sequence ID" value="SBS31464.1"/>
    <property type="molecule type" value="Genomic_DNA"/>
</dbReference>
<keyword evidence="3" id="KW-1185">Reference proteome</keyword>
<organism evidence="2 3">
    <name type="scientific">Marinomonas spartinae</name>
    <dbReference type="NCBI Taxonomy" id="1792290"/>
    <lineage>
        <taxon>Bacteria</taxon>
        <taxon>Pseudomonadati</taxon>
        <taxon>Pseudomonadota</taxon>
        <taxon>Gammaproteobacteria</taxon>
        <taxon>Oceanospirillales</taxon>
        <taxon>Oceanospirillaceae</taxon>
        <taxon>Marinomonas</taxon>
    </lineage>
</organism>
<feature type="region of interest" description="Disordered" evidence="1">
    <location>
        <begin position="116"/>
        <end position="185"/>
    </location>
</feature>
<dbReference type="Proteomes" id="UP000092544">
    <property type="component" value="Unassembled WGS sequence"/>
</dbReference>
<gene>
    <name evidence="2" type="ORF">MSP8886_02129</name>
</gene>
<name>A0A1A8TGR4_9GAMM</name>
<proteinExistence type="predicted"/>
<protein>
    <submittedName>
        <fullName evidence="2">Uncharacterized protein</fullName>
    </submittedName>
</protein>
<sequence length="185" mass="20165">MPVNIIYGNKIIHAQHQVVLDSPNKVDVIPVEKSKPSVKEPNVVVSPDGSSRAYLEENAVAAKENKIYNEINRRTEEAPFTVLFTGHIPEAIQEKRLRMMPEIGIFGDQLNKLSEDEKQSVKTAEKSQGINPDSGEFSAISPNGVGKSIDGKAPADKVEKQPAPTDVVPSKKTQEEKLNQLIGGG</sequence>
<feature type="compositionally biased region" description="Basic and acidic residues" evidence="1">
    <location>
        <begin position="149"/>
        <end position="160"/>
    </location>
</feature>
<accession>A0A1A8TGR4</accession>
<reference evidence="2 3" key="1">
    <citation type="submission" date="2016-06" db="EMBL/GenBank/DDBJ databases">
        <authorList>
            <person name="Kjaerup R.B."/>
            <person name="Dalgaard T.S."/>
            <person name="Juul-Madsen H.R."/>
        </authorList>
    </citation>
    <scope>NUCLEOTIDE SEQUENCE [LARGE SCALE GENOMIC DNA]</scope>
    <source>
        <strain evidence="2 3">CECT 8886</strain>
    </source>
</reference>
<evidence type="ECO:0000313" key="2">
    <source>
        <dbReference type="EMBL" id="SBS31464.1"/>
    </source>
</evidence>
<feature type="compositionally biased region" description="Basic and acidic residues" evidence="1">
    <location>
        <begin position="116"/>
        <end position="125"/>
    </location>
</feature>
<evidence type="ECO:0000313" key="3">
    <source>
        <dbReference type="Proteomes" id="UP000092544"/>
    </source>
</evidence>